<dbReference type="VEuPathDB" id="TriTrypDB:TM35_000062540"/>
<evidence type="ECO:0000313" key="2">
    <source>
        <dbReference type="EMBL" id="ORC91249.1"/>
    </source>
</evidence>
<keyword evidence="1" id="KW-0175">Coiled coil</keyword>
<name>A0A1X0P3V1_9TRYP</name>
<dbReference type="AlphaFoldDB" id="A0A1X0P3V1"/>
<organism evidence="2 3">
    <name type="scientific">Trypanosoma theileri</name>
    <dbReference type="NCBI Taxonomy" id="67003"/>
    <lineage>
        <taxon>Eukaryota</taxon>
        <taxon>Discoba</taxon>
        <taxon>Euglenozoa</taxon>
        <taxon>Kinetoplastea</taxon>
        <taxon>Metakinetoplastina</taxon>
        <taxon>Trypanosomatida</taxon>
        <taxon>Trypanosomatidae</taxon>
        <taxon>Trypanosoma</taxon>
    </lineage>
</organism>
<dbReference type="OrthoDB" id="273613at2759"/>
<protein>
    <submittedName>
        <fullName evidence="2">Uncharacterized protein</fullName>
    </submittedName>
</protein>
<dbReference type="EMBL" id="NBCO01000006">
    <property type="protein sequence ID" value="ORC91249.1"/>
    <property type="molecule type" value="Genomic_DNA"/>
</dbReference>
<dbReference type="RefSeq" id="XP_028885315.1">
    <property type="nucleotide sequence ID" value="XM_029023291.1"/>
</dbReference>
<feature type="non-terminal residue" evidence="2">
    <location>
        <position position="227"/>
    </location>
</feature>
<reference evidence="2 3" key="1">
    <citation type="submission" date="2017-03" db="EMBL/GenBank/DDBJ databases">
        <title>An alternative strategy for trypanosome survival in the mammalian bloodstream revealed through genome and transcriptome analysis of the ubiquitous bovine parasite Trypanosoma (Megatrypanum) theileri.</title>
        <authorList>
            <person name="Kelly S."/>
            <person name="Ivens A."/>
            <person name="Mott A."/>
            <person name="O'Neill E."/>
            <person name="Emms D."/>
            <person name="Macleod O."/>
            <person name="Voorheis P."/>
            <person name="Matthews J."/>
            <person name="Matthews K."/>
            <person name="Carrington M."/>
        </authorList>
    </citation>
    <scope>NUCLEOTIDE SEQUENCE [LARGE SCALE GENOMIC DNA]</scope>
    <source>
        <strain evidence="2">Edinburgh</strain>
    </source>
</reference>
<evidence type="ECO:0000256" key="1">
    <source>
        <dbReference type="SAM" id="Coils"/>
    </source>
</evidence>
<sequence length="227" mass="26497">MKSNITGKVELRPRLPDEQRWHFLEQIYTNYEEVNAQQQEIAERRRKLKEERFQGNKDNIHNLLFTEAAQTEPSRFGDWDTYEMVQGVLNRFVYSRSQDGLKSTTAEEALNERIDILTNICTEQKDRIVSLETSLAAVQEELAGLMNILQMKENELKDVKTQSLVKDLKVSQLQRICDSMQESALVDEKGICKDMRVLMDVNKSMEKENMRLRAALDVRSFAYNEQV</sequence>
<accession>A0A1X0P3V1</accession>
<keyword evidence="3" id="KW-1185">Reference proteome</keyword>
<proteinExistence type="predicted"/>
<gene>
    <name evidence="2" type="ORF">TM35_000062540</name>
</gene>
<dbReference type="Proteomes" id="UP000192257">
    <property type="component" value="Unassembled WGS sequence"/>
</dbReference>
<comment type="caution">
    <text evidence="2">The sequence shown here is derived from an EMBL/GenBank/DDBJ whole genome shotgun (WGS) entry which is preliminary data.</text>
</comment>
<feature type="coiled-coil region" evidence="1">
    <location>
        <begin position="121"/>
        <end position="162"/>
    </location>
</feature>
<dbReference type="GeneID" id="39983071"/>
<evidence type="ECO:0000313" key="3">
    <source>
        <dbReference type="Proteomes" id="UP000192257"/>
    </source>
</evidence>